<name>A0A0R2HC96_9FIRM</name>
<evidence type="ECO:0000313" key="2">
    <source>
        <dbReference type="Proteomes" id="UP000051841"/>
    </source>
</evidence>
<organism evidence="1 2">
    <name type="scientific">Kandleria vitulina DSM 20405</name>
    <dbReference type="NCBI Taxonomy" id="1410657"/>
    <lineage>
        <taxon>Bacteria</taxon>
        <taxon>Bacillati</taxon>
        <taxon>Bacillota</taxon>
        <taxon>Erysipelotrichia</taxon>
        <taxon>Erysipelotrichales</taxon>
        <taxon>Coprobacillaceae</taxon>
        <taxon>Kandleria</taxon>
    </lineage>
</organism>
<dbReference type="AlphaFoldDB" id="A0A0R2HC96"/>
<reference evidence="1 2" key="1">
    <citation type="journal article" date="2015" name="Genome Announc.">
        <title>Expanding the biotechnology potential of lactobacilli through comparative genomics of 213 strains and associated genera.</title>
        <authorList>
            <person name="Sun Z."/>
            <person name="Harris H.M."/>
            <person name="McCann A."/>
            <person name="Guo C."/>
            <person name="Argimon S."/>
            <person name="Zhang W."/>
            <person name="Yang X."/>
            <person name="Jeffery I.B."/>
            <person name="Cooney J.C."/>
            <person name="Kagawa T.F."/>
            <person name="Liu W."/>
            <person name="Song Y."/>
            <person name="Salvetti E."/>
            <person name="Wrobel A."/>
            <person name="Rasinkangas P."/>
            <person name="Parkhill J."/>
            <person name="Rea M.C."/>
            <person name="O'Sullivan O."/>
            <person name="Ritari J."/>
            <person name="Douillard F.P."/>
            <person name="Paul Ross R."/>
            <person name="Yang R."/>
            <person name="Briner A.E."/>
            <person name="Felis G.E."/>
            <person name="de Vos W.M."/>
            <person name="Barrangou R."/>
            <person name="Klaenhammer T.R."/>
            <person name="Caufield P.W."/>
            <person name="Cui Y."/>
            <person name="Zhang H."/>
            <person name="O'Toole P.W."/>
        </authorList>
    </citation>
    <scope>NUCLEOTIDE SEQUENCE [LARGE SCALE GENOMIC DNA]</scope>
    <source>
        <strain evidence="1 2">DSM 20405</strain>
    </source>
</reference>
<dbReference type="Proteomes" id="UP000051841">
    <property type="component" value="Unassembled WGS sequence"/>
</dbReference>
<accession>A0A0R2HC96</accession>
<keyword evidence="2" id="KW-1185">Reference proteome</keyword>
<comment type="caution">
    <text evidence="1">The sequence shown here is derived from an EMBL/GenBank/DDBJ whole genome shotgun (WGS) entry which is preliminary data.</text>
</comment>
<evidence type="ECO:0000313" key="1">
    <source>
        <dbReference type="EMBL" id="KRN50640.1"/>
    </source>
</evidence>
<gene>
    <name evidence="1" type="ORF">IV49_GL001959</name>
</gene>
<protein>
    <submittedName>
        <fullName evidence="1">Uncharacterized protein</fullName>
    </submittedName>
</protein>
<sequence>MSMKADKNRIGMLSWLRHGGVSALIRKAFAFVVSAAMLLAGLVGSGLVTPVYANTNVSDSALVSKYPKHKVTSKQLEKLQNQNRNVKTFSGKYRLKSARPKRVNNGMAFNIDFTSGKLSSIDNAIAYCRMHGAKDPEVGTGKYTAKVSKSDKKVRIIVDMDPTNDVTRANEAAGSGYQYLGLRHNYQR</sequence>
<dbReference type="EMBL" id="JQBL01000007">
    <property type="protein sequence ID" value="KRN50640.1"/>
    <property type="molecule type" value="Genomic_DNA"/>
</dbReference>
<dbReference type="PATRIC" id="fig|1410657.5.peg.2021"/>
<proteinExistence type="predicted"/>